<sequence length="152" mass="15146">MKSFYKPAIASSIAVLIGVLASPAMAHRGGPANSPTNSSSASASTATSATATTTAAGSTTTTNTAATSVRQEPPKPMGREQGAESNGLESGTQQASDAPREPRVRGDEPLHMRRGPGDLPPAAPADSTATDTTVSTTTTAADSTATTTTTTQ</sequence>
<keyword evidence="2" id="KW-0732">Signal</keyword>
<dbReference type="EMBL" id="JAVDXO010000010">
    <property type="protein sequence ID" value="MDR7308286.1"/>
    <property type="molecule type" value="Genomic_DNA"/>
</dbReference>
<organism evidence="3 4">
    <name type="scientific">Rhodoferax saidenbachensis</name>
    <dbReference type="NCBI Taxonomy" id="1484693"/>
    <lineage>
        <taxon>Bacteria</taxon>
        <taxon>Pseudomonadati</taxon>
        <taxon>Pseudomonadota</taxon>
        <taxon>Betaproteobacteria</taxon>
        <taxon>Burkholderiales</taxon>
        <taxon>Comamonadaceae</taxon>
        <taxon>Rhodoferax</taxon>
    </lineage>
</organism>
<evidence type="ECO:0000313" key="3">
    <source>
        <dbReference type="EMBL" id="MDR7308286.1"/>
    </source>
</evidence>
<dbReference type="Proteomes" id="UP001268089">
    <property type="component" value="Unassembled WGS sequence"/>
</dbReference>
<name>A0ABU1ZRV5_9BURK</name>
<feature type="chain" id="PRO_5046667418" evidence="2">
    <location>
        <begin position="27"/>
        <end position="152"/>
    </location>
</feature>
<keyword evidence="4" id="KW-1185">Reference proteome</keyword>
<proteinExistence type="predicted"/>
<gene>
    <name evidence="3" type="ORF">J2X15_003595</name>
</gene>
<reference evidence="3 4" key="1">
    <citation type="submission" date="2023-07" db="EMBL/GenBank/DDBJ databases">
        <title>Sorghum-associated microbial communities from plants grown in Nebraska, USA.</title>
        <authorList>
            <person name="Schachtman D."/>
        </authorList>
    </citation>
    <scope>NUCLEOTIDE SEQUENCE [LARGE SCALE GENOMIC DNA]</scope>
    <source>
        <strain evidence="3 4">BE308</strain>
    </source>
</reference>
<feature type="compositionally biased region" description="Basic and acidic residues" evidence="1">
    <location>
        <begin position="98"/>
        <end position="111"/>
    </location>
</feature>
<feature type="compositionally biased region" description="Polar residues" evidence="1">
    <location>
        <begin position="83"/>
        <end position="96"/>
    </location>
</feature>
<protein>
    <submittedName>
        <fullName evidence="3">Type IV secretory pathway TrbL component</fullName>
    </submittedName>
</protein>
<evidence type="ECO:0000256" key="2">
    <source>
        <dbReference type="SAM" id="SignalP"/>
    </source>
</evidence>
<accession>A0ABU1ZRV5</accession>
<feature type="signal peptide" evidence="2">
    <location>
        <begin position="1"/>
        <end position="26"/>
    </location>
</feature>
<feature type="compositionally biased region" description="Low complexity" evidence="1">
    <location>
        <begin position="29"/>
        <end position="68"/>
    </location>
</feature>
<dbReference type="RefSeq" id="WP_310345372.1">
    <property type="nucleotide sequence ID" value="NZ_JAVDXO010000010.1"/>
</dbReference>
<evidence type="ECO:0000313" key="4">
    <source>
        <dbReference type="Proteomes" id="UP001268089"/>
    </source>
</evidence>
<comment type="caution">
    <text evidence="3">The sequence shown here is derived from an EMBL/GenBank/DDBJ whole genome shotgun (WGS) entry which is preliminary data.</text>
</comment>
<feature type="region of interest" description="Disordered" evidence="1">
    <location>
        <begin position="25"/>
        <end position="152"/>
    </location>
</feature>
<feature type="compositionally biased region" description="Low complexity" evidence="1">
    <location>
        <begin position="124"/>
        <end position="152"/>
    </location>
</feature>
<evidence type="ECO:0000256" key="1">
    <source>
        <dbReference type="SAM" id="MobiDB-lite"/>
    </source>
</evidence>